<dbReference type="Gramene" id="Kaladp0046s0265.2.v1.1">
    <property type="protein sequence ID" value="Kaladp0046s0265.2.v1.1"/>
    <property type="gene ID" value="Kaladp0046s0265.v1.1"/>
</dbReference>
<dbReference type="GO" id="GO:0070072">
    <property type="term" value="P:vacuolar proton-transporting V-type ATPase complex assembly"/>
    <property type="evidence" value="ECO:0007669"/>
    <property type="project" value="UniProtKB-UniRule"/>
</dbReference>
<comment type="function">
    <text evidence="6">Required for the assembly of the V0 complex of the vacuolar ATPase (V-ATPase) in the endoplasmic reticulum.</text>
</comment>
<dbReference type="EnsemblPlants" id="Kaladp0046s0265.2.v1.1">
    <property type="protein sequence ID" value="Kaladp0046s0265.2.v1.1"/>
    <property type="gene ID" value="Kaladp0046s0265.v1.1"/>
</dbReference>
<dbReference type="Gramene" id="Kaladp0046s0265.1.v1.1">
    <property type="protein sequence ID" value="Kaladp0046s0265.1.v1.1"/>
    <property type="gene ID" value="Kaladp0046s0265.v1.1"/>
</dbReference>
<sequence length="106" mass="11722">MAGVMLKFIVASMFMWIAPVGILYGFNNNIFPGSYEMDSYSLTLVSGFLAVISVNVVIAFYIFLAMKEPSNKHVPDTRFLAEAKASIDNLVQSDDGNSSQSRDKQE</sequence>
<dbReference type="GO" id="GO:0005789">
    <property type="term" value="C:endoplasmic reticulum membrane"/>
    <property type="evidence" value="ECO:0007669"/>
    <property type="project" value="UniProtKB-SubCell"/>
</dbReference>
<dbReference type="HAMAP" id="MF_03058">
    <property type="entry name" value="VMA21"/>
    <property type="match status" value="1"/>
</dbReference>
<protein>
    <recommendedName>
        <fullName evidence="6">Vacuolar ATPase assembly integral membrane protein VMA21 homolog</fullName>
    </recommendedName>
</protein>
<dbReference type="OMA" id="NLSPHAM"/>
<dbReference type="Pfam" id="PF09446">
    <property type="entry name" value="VMA21"/>
    <property type="match status" value="1"/>
</dbReference>
<comment type="similarity">
    <text evidence="6">Belongs to the VMA21 family.</text>
</comment>
<dbReference type="PANTHER" id="PTHR31792">
    <property type="entry name" value="VACUOLAR ATPASE ASSEMBLY INTEGRAL MEMBRANE PROTEIN VMA21"/>
    <property type="match status" value="1"/>
</dbReference>
<evidence type="ECO:0000313" key="8">
    <source>
        <dbReference type="Proteomes" id="UP000594263"/>
    </source>
</evidence>
<evidence type="ECO:0000256" key="3">
    <source>
        <dbReference type="ARBA" id="ARBA00022989"/>
    </source>
</evidence>
<keyword evidence="8" id="KW-1185">Reference proteome</keyword>
<accession>A0A7N0TV55</accession>
<dbReference type="EnsemblPlants" id="Kaladp0046s0265.1.v1.1">
    <property type="protein sequence ID" value="Kaladp0046s0265.1.v1.1"/>
    <property type="gene ID" value="Kaladp0046s0265.v1.1"/>
</dbReference>
<evidence type="ECO:0000256" key="6">
    <source>
        <dbReference type="HAMAP-Rule" id="MF_03058"/>
    </source>
</evidence>
<dbReference type="AlphaFoldDB" id="A0A7N0TV55"/>
<dbReference type="GO" id="GO:0012507">
    <property type="term" value="C:ER to Golgi transport vesicle membrane"/>
    <property type="evidence" value="ECO:0007669"/>
    <property type="project" value="UniProtKB-SubCell"/>
</dbReference>
<keyword evidence="1 6" id="KW-0812">Transmembrane</keyword>
<keyword evidence="4 6" id="KW-0472">Membrane</keyword>
<feature type="transmembrane region" description="Helical" evidence="6">
    <location>
        <begin position="39"/>
        <end position="64"/>
    </location>
</feature>
<dbReference type="InterPro" id="IPR019013">
    <property type="entry name" value="Vma21"/>
</dbReference>
<keyword evidence="3 6" id="KW-1133">Transmembrane helix</keyword>
<dbReference type="GO" id="GO:0033116">
    <property type="term" value="C:endoplasmic reticulum-Golgi intermediate compartment membrane"/>
    <property type="evidence" value="ECO:0007669"/>
    <property type="project" value="UniProtKB-SubCell"/>
</dbReference>
<feature type="transmembrane region" description="Helical" evidence="6">
    <location>
        <begin position="7"/>
        <end position="27"/>
    </location>
</feature>
<evidence type="ECO:0000256" key="2">
    <source>
        <dbReference type="ARBA" id="ARBA00022824"/>
    </source>
</evidence>
<evidence type="ECO:0000256" key="4">
    <source>
        <dbReference type="ARBA" id="ARBA00023136"/>
    </source>
</evidence>
<reference evidence="7" key="1">
    <citation type="submission" date="2021-01" db="UniProtKB">
        <authorList>
            <consortium name="EnsemblPlants"/>
        </authorList>
    </citation>
    <scope>IDENTIFICATION</scope>
</reference>
<dbReference type="PANTHER" id="PTHR31792:SF3">
    <property type="entry name" value="VACUOLAR ATPASE ASSEMBLY INTEGRAL MEMBRANE PROTEIN VMA21"/>
    <property type="match status" value="1"/>
</dbReference>
<dbReference type="Proteomes" id="UP000594263">
    <property type="component" value="Unplaced"/>
</dbReference>
<evidence type="ECO:0000256" key="5">
    <source>
        <dbReference type="ARBA" id="ARBA00023329"/>
    </source>
</evidence>
<evidence type="ECO:0000256" key="1">
    <source>
        <dbReference type="ARBA" id="ARBA00022692"/>
    </source>
</evidence>
<proteinExistence type="inferred from homology"/>
<keyword evidence="5 6" id="KW-0968">Cytoplasmic vesicle</keyword>
<comment type="subcellular location">
    <subcellularLocation>
        <location evidence="6">Endoplasmic reticulum membrane</location>
        <topology evidence="6">Multi-pass membrane protein</topology>
    </subcellularLocation>
    <subcellularLocation>
        <location evidence="6">Endoplasmic reticulum-Golgi intermediate compartment membrane</location>
        <topology evidence="6">Multi-pass membrane protein</topology>
    </subcellularLocation>
    <subcellularLocation>
        <location evidence="6">Cytoplasmic vesicle</location>
        <location evidence="6">COPII-coated vesicle membrane</location>
        <topology evidence="6">Multi-pass membrane protein</topology>
    </subcellularLocation>
</comment>
<name>A0A7N0TV55_KALFE</name>
<keyword evidence="2 6" id="KW-0256">Endoplasmic reticulum</keyword>
<evidence type="ECO:0000313" key="7">
    <source>
        <dbReference type="EnsemblPlants" id="Kaladp0046s0265.1.v1.1"/>
    </source>
</evidence>
<organism evidence="7 8">
    <name type="scientific">Kalanchoe fedtschenkoi</name>
    <name type="common">Lavender scallops</name>
    <name type="synonym">South American air plant</name>
    <dbReference type="NCBI Taxonomy" id="63787"/>
    <lineage>
        <taxon>Eukaryota</taxon>
        <taxon>Viridiplantae</taxon>
        <taxon>Streptophyta</taxon>
        <taxon>Embryophyta</taxon>
        <taxon>Tracheophyta</taxon>
        <taxon>Spermatophyta</taxon>
        <taxon>Magnoliopsida</taxon>
        <taxon>eudicotyledons</taxon>
        <taxon>Gunneridae</taxon>
        <taxon>Pentapetalae</taxon>
        <taxon>Saxifragales</taxon>
        <taxon>Crassulaceae</taxon>
        <taxon>Kalanchoe</taxon>
    </lineage>
</organism>